<evidence type="ECO:0000313" key="2">
    <source>
        <dbReference type="Proteomes" id="UP000789901"/>
    </source>
</evidence>
<reference evidence="1 2" key="1">
    <citation type="submission" date="2021-06" db="EMBL/GenBank/DDBJ databases">
        <authorList>
            <person name="Kallberg Y."/>
            <person name="Tangrot J."/>
            <person name="Rosling A."/>
        </authorList>
    </citation>
    <scope>NUCLEOTIDE SEQUENCE [LARGE SCALE GENOMIC DNA]</scope>
    <source>
        <strain evidence="1 2">120-4 pot B 10/14</strain>
    </source>
</reference>
<dbReference type="SUPFAM" id="SSF48264">
    <property type="entry name" value="Cytochrome P450"/>
    <property type="match status" value="1"/>
</dbReference>
<protein>
    <submittedName>
        <fullName evidence="1">37532_t:CDS:1</fullName>
    </submittedName>
</protein>
<proteinExistence type="predicted"/>
<feature type="non-terminal residue" evidence="1">
    <location>
        <position position="121"/>
    </location>
</feature>
<keyword evidence="2" id="KW-1185">Reference proteome</keyword>
<name>A0ABN7WWI0_GIGMA</name>
<dbReference type="Gene3D" id="1.10.630.10">
    <property type="entry name" value="Cytochrome P450"/>
    <property type="match status" value="1"/>
</dbReference>
<dbReference type="Proteomes" id="UP000789901">
    <property type="component" value="Unassembled WGS sequence"/>
</dbReference>
<organism evidence="1 2">
    <name type="scientific">Gigaspora margarita</name>
    <dbReference type="NCBI Taxonomy" id="4874"/>
    <lineage>
        <taxon>Eukaryota</taxon>
        <taxon>Fungi</taxon>
        <taxon>Fungi incertae sedis</taxon>
        <taxon>Mucoromycota</taxon>
        <taxon>Glomeromycotina</taxon>
        <taxon>Glomeromycetes</taxon>
        <taxon>Diversisporales</taxon>
        <taxon>Gigasporaceae</taxon>
        <taxon>Gigaspora</taxon>
    </lineage>
</organism>
<gene>
    <name evidence="1" type="ORF">GMARGA_LOCUS35781</name>
</gene>
<dbReference type="InterPro" id="IPR036396">
    <property type="entry name" value="Cyt_P450_sf"/>
</dbReference>
<accession>A0ABN7WWI0</accession>
<comment type="caution">
    <text evidence="1">The sequence shown here is derived from an EMBL/GenBank/DDBJ whole genome shotgun (WGS) entry which is preliminary data.</text>
</comment>
<evidence type="ECO:0000313" key="1">
    <source>
        <dbReference type="EMBL" id="CAG8842052.1"/>
    </source>
</evidence>
<dbReference type="EMBL" id="CAJVQB010067770">
    <property type="protein sequence ID" value="CAG8842052.1"/>
    <property type="molecule type" value="Genomic_DNA"/>
</dbReference>
<sequence length="121" mass="14183">MDSEDFVECISNFFEDNQMIFIPKLLKKFPLINGRVHKIKNTCDYIYNRLVKRIRQRKKEVEKIVNTSNYESSQLKNDLLTLMVIANTPYETSPQKNVDSSLLRPMTDDEIRGIMFDAFAA</sequence>